<dbReference type="GO" id="GO:0016020">
    <property type="term" value="C:membrane"/>
    <property type="evidence" value="ECO:0007669"/>
    <property type="project" value="UniProtKB-SubCell"/>
</dbReference>
<keyword evidence="2" id="KW-0813">Transport</keyword>
<dbReference type="Pfam" id="PF07690">
    <property type="entry name" value="MFS_1"/>
    <property type="match status" value="1"/>
</dbReference>
<dbReference type="GO" id="GO:0022857">
    <property type="term" value="F:transmembrane transporter activity"/>
    <property type="evidence" value="ECO:0007669"/>
    <property type="project" value="InterPro"/>
</dbReference>
<comment type="subcellular location">
    <subcellularLocation>
        <location evidence="1">Membrane</location>
        <topology evidence="1">Multi-pass membrane protein</topology>
    </subcellularLocation>
</comment>
<feature type="transmembrane region" description="Helical" evidence="7">
    <location>
        <begin position="411"/>
        <end position="431"/>
    </location>
</feature>
<dbReference type="PANTHER" id="PTHR42718">
    <property type="entry name" value="MAJOR FACILITATOR SUPERFAMILY MULTIDRUG TRANSPORTER MFSC"/>
    <property type="match status" value="1"/>
</dbReference>
<feature type="transmembrane region" description="Helical" evidence="7">
    <location>
        <begin position="387"/>
        <end position="405"/>
    </location>
</feature>
<dbReference type="InterPro" id="IPR011701">
    <property type="entry name" value="MFS"/>
</dbReference>
<feature type="transmembrane region" description="Helical" evidence="7">
    <location>
        <begin position="100"/>
        <end position="119"/>
    </location>
</feature>
<dbReference type="EMBL" id="JAAAIP010000157">
    <property type="protein sequence ID" value="KAG0324251.1"/>
    <property type="molecule type" value="Genomic_DNA"/>
</dbReference>
<evidence type="ECO:0000256" key="7">
    <source>
        <dbReference type="SAM" id="Phobius"/>
    </source>
</evidence>
<protein>
    <recommendedName>
        <fullName evidence="8">Major facilitator superfamily (MFS) profile domain-containing protein</fullName>
    </recommendedName>
</protein>
<dbReference type="InterPro" id="IPR020846">
    <property type="entry name" value="MFS_dom"/>
</dbReference>
<organism evidence="9 10">
    <name type="scientific">Dissophora globulifera</name>
    <dbReference type="NCBI Taxonomy" id="979702"/>
    <lineage>
        <taxon>Eukaryota</taxon>
        <taxon>Fungi</taxon>
        <taxon>Fungi incertae sedis</taxon>
        <taxon>Mucoromycota</taxon>
        <taxon>Mortierellomycotina</taxon>
        <taxon>Mortierellomycetes</taxon>
        <taxon>Mortierellales</taxon>
        <taxon>Mortierellaceae</taxon>
        <taxon>Dissophora</taxon>
    </lineage>
</organism>
<dbReference type="SUPFAM" id="SSF103473">
    <property type="entry name" value="MFS general substrate transporter"/>
    <property type="match status" value="1"/>
</dbReference>
<evidence type="ECO:0000256" key="6">
    <source>
        <dbReference type="SAM" id="MobiDB-lite"/>
    </source>
</evidence>
<feature type="transmembrane region" description="Helical" evidence="7">
    <location>
        <begin position="496"/>
        <end position="514"/>
    </location>
</feature>
<dbReference type="Gene3D" id="1.20.1250.20">
    <property type="entry name" value="MFS general substrate transporter like domains"/>
    <property type="match status" value="1"/>
</dbReference>
<feature type="transmembrane region" description="Helical" evidence="7">
    <location>
        <begin position="131"/>
        <end position="155"/>
    </location>
</feature>
<feature type="transmembrane region" description="Helical" evidence="7">
    <location>
        <begin position="220"/>
        <end position="242"/>
    </location>
</feature>
<feature type="transmembrane region" description="Helical" evidence="7">
    <location>
        <begin position="284"/>
        <end position="303"/>
    </location>
</feature>
<name>A0A9P6RSB7_9FUNG</name>
<feature type="compositionally biased region" description="Basic and acidic residues" evidence="6">
    <location>
        <begin position="8"/>
        <end position="21"/>
    </location>
</feature>
<evidence type="ECO:0000256" key="2">
    <source>
        <dbReference type="ARBA" id="ARBA00022448"/>
    </source>
</evidence>
<reference evidence="9" key="1">
    <citation type="journal article" date="2020" name="Fungal Divers.">
        <title>Resolving the Mortierellaceae phylogeny through synthesis of multi-gene phylogenetics and phylogenomics.</title>
        <authorList>
            <person name="Vandepol N."/>
            <person name="Liber J."/>
            <person name="Desiro A."/>
            <person name="Na H."/>
            <person name="Kennedy M."/>
            <person name="Barry K."/>
            <person name="Grigoriev I.V."/>
            <person name="Miller A.N."/>
            <person name="O'Donnell K."/>
            <person name="Stajich J.E."/>
            <person name="Bonito G."/>
        </authorList>
    </citation>
    <scope>NUCLEOTIDE SEQUENCE</scope>
    <source>
        <strain evidence="9">REB-010B</strain>
    </source>
</reference>
<feature type="transmembrane region" description="Helical" evidence="7">
    <location>
        <begin position="254"/>
        <end position="272"/>
    </location>
</feature>
<dbReference type="OrthoDB" id="2130629at2759"/>
<dbReference type="AlphaFoldDB" id="A0A9P6RSB7"/>
<feature type="transmembrane region" description="Helical" evidence="7">
    <location>
        <begin position="358"/>
        <end position="375"/>
    </location>
</feature>
<gene>
    <name evidence="9" type="ORF">BGZ99_002036</name>
</gene>
<evidence type="ECO:0000313" key="10">
    <source>
        <dbReference type="Proteomes" id="UP000738325"/>
    </source>
</evidence>
<comment type="caution">
    <text evidence="9">The sequence shown here is derived from an EMBL/GenBank/DDBJ whole genome shotgun (WGS) entry which is preliminary data.</text>
</comment>
<dbReference type="Gene3D" id="1.20.1720.10">
    <property type="entry name" value="Multidrug resistance protein D"/>
    <property type="match status" value="1"/>
</dbReference>
<evidence type="ECO:0000256" key="5">
    <source>
        <dbReference type="ARBA" id="ARBA00023136"/>
    </source>
</evidence>
<feature type="transmembrane region" description="Helical" evidence="7">
    <location>
        <begin position="324"/>
        <end position="346"/>
    </location>
</feature>
<keyword evidence="4 7" id="KW-1133">Transmembrane helix</keyword>
<dbReference type="PROSITE" id="PS50850">
    <property type="entry name" value="MFS"/>
    <property type="match status" value="1"/>
</dbReference>
<evidence type="ECO:0000313" key="9">
    <source>
        <dbReference type="EMBL" id="KAG0324251.1"/>
    </source>
</evidence>
<evidence type="ECO:0000256" key="3">
    <source>
        <dbReference type="ARBA" id="ARBA00022692"/>
    </source>
</evidence>
<keyword evidence="5 7" id="KW-0472">Membrane</keyword>
<proteinExistence type="predicted"/>
<evidence type="ECO:0000256" key="1">
    <source>
        <dbReference type="ARBA" id="ARBA00004141"/>
    </source>
</evidence>
<keyword evidence="10" id="KW-1185">Reference proteome</keyword>
<evidence type="ECO:0000259" key="8">
    <source>
        <dbReference type="PROSITE" id="PS50850"/>
    </source>
</evidence>
<keyword evidence="3 7" id="KW-0812">Transmembrane</keyword>
<feature type="transmembrane region" description="Helical" evidence="7">
    <location>
        <begin position="193"/>
        <end position="214"/>
    </location>
</feature>
<dbReference type="PANTHER" id="PTHR42718:SF9">
    <property type="entry name" value="MAJOR FACILITATOR SUPERFAMILY MULTIDRUG TRANSPORTER MFSC"/>
    <property type="match status" value="1"/>
</dbReference>
<sequence length="570" mass="61070">MSSSDSLRTVDAEDQFPKENCEVIAIDPPETTPSQATQEEPAASEHPSTNQVRLLAIQRKMAPLMLYIVSLSQFIDIMNGSAMTVALVDIAESLNFNTFSTQWILSSYIVTFGGFLLLAGRVGDMYGHRNVFLVGQIWFGVWSLIVSFSTTPVMFCITRALQGIGASMSIPTALGLISTTFPAGPKRTSALSVFGGFGAAGAVVGLLLAGALISTLSWHWIFRLSSIFSFILFALGFLSIPVSAKKENPHRADVAGAITATASLICIIYYISTGSGTGWASVQTLPVLAAGLVLMTAFIWIELRWAANPIMPFRIWKHRNFSSAFVAVLFLQGMFQGHVYFSTLIFQNVMGYTSLQTSLAFLAHSIAAIVAFAVLGRILPKYPLKPFILVGFIFRCVAALMFSFVTTSTSYWTLPFLGLLVHVVGLGTTILPAQITALKDASNEDQGVVGALYSTGVQLGAPLGLAIVTVISENSVSAKDQSASVDMLMKSYRNGLYGVIALGVLGMIVSAVLIPNISATAPIQPGTTTMDSEGDVEPEHSEKMDTVCVEVVAEPTLESTQVLVIDVKAR</sequence>
<evidence type="ECO:0000256" key="4">
    <source>
        <dbReference type="ARBA" id="ARBA00022989"/>
    </source>
</evidence>
<feature type="domain" description="Major facilitator superfamily (MFS) profile" evidence="8">
    <location>
        <begin position="65"/>
        <end position="518"/>
    </location>
</feature>
<dbReference type="Proteomes" id="UP000738325">
    <property type="component" value="Unassembled WGS sequence"/>
</dbReference>
<feature type="region of interest" description="Disordered" evidence="6">
    <location>
        <begin position="1"/>
        <end position="49"/>
    </location>
</feature>
<accession>A0A9P6RSB7</accession>
<feature type="transmembrane region" description="Helical" evidence="7">
    <location>
        <begin position="64"/>
        <end position="88"/>
    </location>
</feature>
<dbReference type="InterPro" id="IPR036259">
    <property type="entry name" value="MFS_trans_sf"/>
</dbReference>
<feature type="transmembrane region" description="Helical" evidence="7">
    <location>
        <begin position="161"/>
        <end position="181"/>
    </location>
</feature>